<feature type="transmembrane region" description="Helical" evidence="8">
    <location>
        <begin position="162"/>
        <end position="185"/>
    </location>
</feature>
<evidence type="ECO:0000313" key="10">
    <source>
        <dbReference type="EMBL" id="KAB8030707.1"/>
    </source>
</evidence>
<evidence type="ECO:0000259" key="9">
    <source>
        <dbReference type="PROSITE" id="PS50850"/>
    </source>
</evidence>
<comment type="caution">
    <text evidence="10">The sequence shown here is derived from an EMBL/GenBank/DDBJ whole genome shotgun (WGS) entry which is preliminary data.</text>
</comment>
<reference evidence="10 11" key="1">
    <citation type="submission" date="2019-10" db="EMBL/GenBank/DDBJ databases">
        <title>New genus of Silvanigrellaceae.</title>
        <authorList>
            <person name="Pitt A."/>
            <person name="Hahn M.W."/>
        </authorList>
    </citation>
    <scope>NUCLEOTIDE SEQUENCE [LARGE SCALE GENOMIC DNA]</scope>
    <source>
        <strain evidence="10 11">33A1-SZDP</strain>
    </source>
</reference>
<dbReference type="InterPro" id="IPR011701">
    <property type="entry name" value="MFS"/>
</dbReference>
<evidence type="ECO:0000256" key="2">
    <source>
        <dbReference type="ARBA" id="ARBA00008335"/>
    </source>
</evidence>
<feature type="transmembrane region" description="Helical" evidence="8">
    <location>
        <begin position="206"/>
        <end position="228"/>
    </location>
</feature>
<evidence type="ECO:0000256" key="1">
    <source>
        <dbReference type="ARBA" id="ARBA00004651"/>
    </source>
</evidence>
<feature type="transmembrane region" description="Helical" evidence="8">
    <location>
        <begin position="132"/>
        <end position="156"/>
    </location>
</feature>
<feature type="transmembrane region" description="Helical" evidence="8">
    <location>
        <begin position="291"/>
        <end position="314"/>
    </location>
</feature>
<dbReference type="RefSeq" id="WP_152212635.1">
    <property type="nucleotide sequence ID" value="NZ_WFLN01000006.1"/>
</dbReference>
<evidence type="ECO:0000256" key="7">
    <source>
        <dbReference type="ARBA" id="ARBA00023136"/>
    </source>
</evidence>
<dbReference type="InterPro" id="IPR036259">
    <property type="entry name" value="MFS_trans_sf"/>
</dbReference>
<evidence type="ECO:0000313" key="11">
    <source>
        <dbReference type="Proteomes" id="UP000442694"/>
    </source>
</evidence>
<dbReference type="GO" id="GO:0022857">
    <property type="term" value="F:transmembrane transporter activity"/>
    <property type="evidence" value="ECO:0007669"/>
    <property type="project" value="InterPro"/>
</dbReference>
<dbReference type="Gene3D" id="1.20.1250.20">
    <property type="entry name" value="MFS general substrate transporter like domains"/>
    <property type="match status" value="1"/>
</dbReference>
<gene>
    <name evidence="10" type="ORF">GCL57_06965</name>
</gene>
<accession>A0A833JDC9</accession>
<evidence type="ECO:0000256" key="3">
    <source>
        <dbReference type="ARBA" id="ARBA00022448"/>
    </source>
</evidence>
<feature type="transmembrane region" description="Helical" evidence="8">
    <location>
        <begin position="326"/>
        <end position="344"/>
    </location>
</feature>
<evidence type="ECO:0000256" key="6">
    <source>
        <dbReference type="ARBA" id="ARBA00022989"/>
    </source>
</evidence>
<organism evidence="10 11">
    <name type="scientific">Fluviispira multicolorata</name>
    <dbReference type="NCBI Taxonomy" id="2654512"/>
    <lineage>
        <taxon>Bacteria</taxon>
        <taxon>Pseudomonadati</taxon>
        <taxon>Bdellovibrionota</taxon>
        <taxon>Oligoflexia</taxon>
        <taxon>Silvanigrellales</taxon>
        <taxon>Silvanigrellaceae</taxon>
        <taxon>Fluviispira</taxon>
    </lineage>
</organism>
<feature type="transmembrane region" description="Helical" evidence="8">
    <location>
        <begin position="7"/>
        <end position="25"/>
    </location>
</feature>
<keyword evidence="3" id="KW-0813">Transport</keyword>
<evidence type="ECO:0000256" key="5">
    <source>
        <dbReference type="ARBA" id="ARBA00022692"/>
    </source>
</evidence>
<evidence type="ECO:0000256" key="4">
    <source>
        <dbReference type="ARBA" id="ARBA00022475"/>
    </source>
</evidence>
<comment type="subcellular location">
    <subcellularLocation>
        <location evidence="1">Cell membrane</location>
        <topology evidence="1">Multi-pass membrane protein</topology>
    </subcellularLocation>
</comment>
<comment type="similarity">
    <text evidence="2">Belongs to the major facilitator superfamily.</text>
</comment>
<dbReference type="SUPFAM" id="SSF103473">
    <property type="entry name" value="MFS general substrate transporter"/>
    <property type="match status" value="1"/>
</dbReference>
<feature type="transmembrane region" description="Helical" evidence="8">
    <location>
        <begin position="74"/>
        <end position="91"/>
    </location>
</feature>
<dbReference type="GO" id="GO:0005886">
    <property type="term" value="C:plasma membrane"/>
    <property type="evidence" value="ECO:0007669"/>
    <property type="project" value="UniProtKB-SubCell"/>
</dbReference>
<dbReference type="Proteomes" id="UP000442694">
    <property type="component" value="Unassembled WGS sequence"/>
</dbReference>
<dbReference type="PROSITE" id="PS51257">
    <property type="entry name" value="PROKAR_LIPOPROTEIN"/>
    <property type="match status" value="1"/>
</dbReference>
<keyword evidence="5 8" id="KW-0812">Transmembrane</keyword>
<dbReference type="InterPro" id="IPR020846">
    <property type="entry name" value="MFS_dom"/>
</dbReference>
<feature type="domain" description="Major facilitator superfamily (MFS) profile" evidence="9">
    <location>
        <begin position="7"/>
        <end position="377"/>
    </location>
</feature>
<dbReference type="AlphaFoldDB" id="A0A833JDC9"/>
<sequence>MKMIHYILMIILMGCALLVVGQLYVPISISSNISSQFNVTTSEATLVSSVFGFSYAAGFLILGSLSDKYGRKTILVSGLCLLSLTTFIVSLSPNFTFLLIARAIQGFIASSFPPVALSLVTETLESKKRPIGISLISLSFLASAPVIQLFTTWLGFNITEAMLVFVPFYLAGALGLLFVVPKHILPLQKKDFNLKNQFLSLLKDPSILVSWCIASTVLFSFVSFHAGMQTLGADLGINMQFLRFAGLPTLFFAFLASPLIHKFGSYVATQIGLVITILAFIFSIFGNAINLFIASAILTAGVSITTPSIIATIAGRSTIQNRGLALSIYSFMLFLGASIAPMSAHYFSKFGLIILNIVPISFIILGIIVMILSKNLKFKISFPVT</sequence>
<feature type="transmembrane region" description="Helical" evidence="8">
    <location>
        <begin position="240"/>
        <end position="260"/>
    </location>
</feature>
<feature type="transmembrane region" description="Helical" evidence="8">
    <location>
        <begin position="267"/>
        <end position="285"/>
    </location>
</feature>
<dbReference type="PROSITE" id="PS50850">
    <property type="entry name" value="MFS"/>
    <property type="match status" value="1"/>
</dbReference>
<proteinExistence type="inferred from homology"/>
<feature type="transmembrane region" description="Helical" evidence="8">
    <location>
        <begin position="350"/>
        <end position="372"/>
    </location>
</feature>
<name>A0A833JDC9_9BACT</name>
<dbReference type="PANTHER" id="PTHR43271">
    <property type="entry name" value="BLL2771 PROTEIN"/>
    <property type="match status" value="1"/>
</dbReference>
<feature type="transmembrane region" description="Helical" evidence="8">
    <location>
        <begin position="97"/>
        <end position="120"/>
    </location>
</feature>
<dbReference type="EMBL" id="WFLN01000006">
    <property type="protein sequence ID" value="KAB8030707.1"/>
    <property type="molecule type" value="Genomic_DNA"/>
</dbReference>
<keyword evidence="6 8" id="KW-1133">Transmembrane helix</keyword>
<keyword evidence="4" id="KW-1003">Cell membrane</keyword>
<evidence type="ECO:0000256" key="8">
    <source>
        <dbReference type="SAM" id="Phobius"/>
    </source>
</evidence>
<dbReference type="Pfam" id="PF07690">
    <property type="entry name" value="MFS_1"/>
    <property type="match status" value="1"/>
</dbReference>
<feature type="transmembrane region" description="Helical" evidence="8">
    <location>
        <begin position="45"/>
        <end position="62"/>
    </location>
</feature>
<protein>
    <submittedName>
        <fullName evidence="10">MFS transporter</fullName>
    </submittedName>
</protein>
<keyword evidence="11" id="KW-1185">Reference proteome</keyword>
<dbReference type="PANTHER" id="PTHR43271:SF2">
    <property type="entry name" value="BLL2771 PROTEIN"/>
    <property type="match status" value="1"/>
</dbReference>
<keyword evidence="7 8" id="KW-0472">Membrane</keyword>